<dbReference type="InterPro" id="IPR035937">
    <property type="entry name" value="FPG_N"/>
</dbReference>
<keyword evidence="8" id="KW-0479">Metal-binding</keyword>
<evidence type="ECO:0000256" key="10">
    <source>
        <dbReference type="ARBA" id="ARBA00022771"/>
    </source>
</evidence>
<comment type="catalytic activity">
    <reaction evidence="1">
        <text>Hydrolysis of DNA containing ring-opened 7-methylguanine residues, releasing 2,6-diamino-4-hydroxy-5-(N-methyl)formamidopyrimidine.</text>
        <dbReference type="EC" id="3.2.2.23"/>
    </reaction>
</comment>
<evidence type="ECO:0000256" key="13">
    <source>
        <dbReference type="ARBA" id="ARBA00023125"/>
    </source>
</evidence>
<keyword evidence="9" id="KW-0227">DNA damage</keyword>
<dbReference type="Pfam" id="PF06831">
    <property type="entry name" value="H2TH"/>
    <property type="match status" value="1"/>
</dbReference>
<evidence type="ECO:0000256" key="8">
    <source>
        <dbReference type="ARBA" id="ARBA00022723"/>
    </source>
</evidence>
<feature type="domain" description="Formamidopyrimidine-DNA glycosylase catalytic" evidence="22">
    <location>
        <begin position="2"/>
        <end position="115"/>
    </location>
</feature>
<name>A0A5N1J683_9BACT</name>
<keyword evidence="24" id="KW-1185">Reference proteome</keyword>
<dbReference type="PROSITE" id="PS51068">
    <property type="entry name" value="FPG_CAT"/>
    <property type="match status" value="1"/>
</dbReference>
<evidence type="ECO:0000256" key="11">
    <source>
        <dbReference type="ARBA" id="ARBA00022801"/>
    </source>
</evidence>
<keyword evidence="10 20" id="KW-0863">Zinc-finger</keyword>
<evidence type="ECO:0000256" key="2">
    <source>
        <dbReference type="ARBA" id="ARBA00001947"/>
    </source>
</evidence>
<dbReference type="Pfam" id="PF01149">
    <property type="entry name" value="Fapy_DNA_glyco"/>
    <property type="match status" value="1"/>
</dbReference>
<evidence type="ECO:0000256" key="19">
    <source>
        <dbReference type="ARBA" id="ARBA00044632"/>
    </source>
</evidence>
<dbReference type="PANTHER" id="PTHR22993:SF9">
    <property type="entry name" value="FORMAMIDOPYRIMIDINE-DNA GLYCOSYLASE"/>
    <property type="match status" value="1"/>
</dbReference>
<comment type="similarity">
    <text evidence="3">Belongs to the FPG family.</text>
</comment>
<dbReference type="NCBIfam" id="TIGR00577">
    <property type="entry name" value="fpg"/>
    <property type="match status" value="1"/>
</dbReference>
<feature type="domain" description="FPG-type" evidence="21">
    <location>
        <begin position="240"/>
        <end position="270"/>
    </location>
</feature>
<comment type="cofactor">
    <cofactor evidence="2">
        <name>Zn(2+)</name>
        <dbReference type="ChEBI" id="CHEBI:29105"/>
    </cofactor>
</comment>
<evidence type="ECO:0000256" key="4">
    <source>
        <dbReference type="ARBA" id="ARBA00011245"/>
    </source>
</evidence>
<dbReference type="SMART" id="SM01232">
    <property type="entry name" value="H2TH"/>
    <property type="match status" value="1"/>
</dbReference>
<dbReference type="InterPro" id="IPR012319">
    <property type="entry name" value="FPG_cat"/>
</dbReference>
<dbReference type="SUPFAM" id="SSF81624">
    <property type="entry name" value="N-terminal domain of MutM-like DNA repair proteins"/>
    <property type="match status" value="1"/>
</dbReference>
<sequence>MPELPEVETLRRYLEQTSLHQKINGFTTEDPKRQLALPPEELHEEIMGRQMVSTTRIGKHLLVALDNGKVISLHFGMTGDLHYYRIPEDAPRFERATFYFDSGFKLAFVDSRKFGRIGLWDSEEAYIKAKALGPDALEISADVLQKGLQKRKSPIKPVLLDQKLLAGIGNWLVDEILYQAGIHPETIAGELTSSQLQNLVNAMQEVLKTAIDKEAVYRELPATFLIHAREWDTSPHPEENTHKHCYRCQTEILKTTVGGRATYFCPSCQVK</sequence>
<evidence type="ECO:0000256" key="14">
    <source>
        <dbReference type="ARBA" id="ARBA00023204"/>
    </source>
</evidence>
<evidence type="ECO:0000256" key="6">
    <source>
        <dbReference type="ARBA" id="ARBA00012720"/>
    </source>
</evidence>
<keyword evidence="13" id="KW-0238">DNA-binding</keyword>
<evidence type="ECO:0000256" key="9">
    <source>
        <dbReference type="ARBA" id="ARBA00022763"/>
    </source>
</evidence>
<gene>
    <name evidence="23" type="primary">mutM</name>
    <name evidence="23" type="ORF">F0P94_04525</name>
</gene>
<dbReference type="Proteomes" id="UP000326570">
    <property type="component" value="Unassembled WGS sequence"/>
</dbReference>
<evidence type="ECO:0000256" key="16">
    <source>
        <dbReference type="ARBA" id="ARBA00023268"/>
    </source>
</evidence>
<dbReference type="PANTHER" id="PTHR22993">
    <property type="entry name" value="FORMAMIDOPYRIMIDINE-DNA GLYCOSYLASE"/>
    <property type="match status" value="1"/>
</dbReference>
<dbReference type="SUPFAM" id="SSF57716">
    <property type="entry name" value="Glucocorticoid receptor-like (DNA-binding domain)"/>
    <property type="match status" value="1"/>
</dbReference>
<proteinExistence type="inferred from homology"/>
<evidence type="ECO:0000256" key="5">
    <source>
        <dbReference type="ARBA" id="ARBA00012024"/>
    </source>
</evidence>
<evidence type="ECO:0000259" key="22">
    <source>
        <dbReference type="PROSITE" id="PS51068"/>
    </source>
</evidence>
<dbReference type="GO" id="GO:0034039">
    <property type="term" value="F:8-oxo-7,8-dihydroguanine DNA N-glycosylase activity"/>
    <property type="evidence" value="ECO:0007669"/>
    <property type="project" value="TreeGrafter"/>
</dbReference>
<keyword evidence="17 23" id="KW-0326">Glycosidase</keyword>
<dbReference type="EC" id="3.2.2.23" evidence="5"/>
<dbReference type="GO" id="GO:0003684">
    <property type="term" value="F:damaged DNA binding"/>
    <property type="evidence" value="ECO:0007669"/>
    <property type="project" value="InterPro"/>
</dbReference>
<evidence type="ECO:0000256" key="7">
    <source>
        <dbReference type="ARBA" id="ARBA00016240"/>
    </source>
</evidence>
<comment type="caution">
    <text evidence="23">The sequence shown here is derived from an EMBL/GenBank/DDBJ whole genome shotgun (WGS) entry which is preliminary data.</text>
</comment>
<keyword evidence="11 23" id="KW-0378">Hydrolase</keyword>
<dbReference type="PROSITE" id="PS51066">
    <property type="entry name" value="ZF_FPG_2"/>
    <property type="match status" value="1"/>
</dbReference>
<dbReference type="Gene3D" id="1.10.8.50">
    <property type="match status" value="1"/>
</dbReference>
<dbReference type="EC" id="4.2.99.18" evidence="6"/>
<keyword evidence="15" id="KW-0456">Lyase</keyword>
<comment type="catalytic activity">
    <reaction evidence="19">
        <text>2'-deoxyribonucleotide-(2'-deoxyribose 5'-phosphate)-2'-deoxyribonucleotide-DNA = a 3'-end 2'-deoxyribonucleotide-(2,3-dehydro-2,3-deoxyribose 5'-phosphate)-DNA + a 5'-end 5'-phospho-2'-deoxyribonucleoside-DNA + H(+)</text>
        <dbReference type="Rhea" id="RHEA:66592"/>
        <dbReference type="Rhea" id="RHEA-COMP:13180"/>
        <dbReference type="Rhea" id="RHEA-COMP:16897"/>
        <dbReference type="Rhea" id="RHEA-COMP:17067"/>
        <dbReference type="ChEBI" id="CHEBI:15378"/>
        <dbReference type="ChEBI" id="CHEBI:136412"/>
        <dbReference type="ChEBI" id="CHEBI:157695"/>
        <dbReference type="ChEBI" id="CHEBI:167181"/>
        <dbReference type="EC" id="4.2.99.18"/>
    </reaction>
</comment>
<keyword evidence="12" id="KW-0862">Zinc</keyword>
<protein>
    <recommendedName>
        <fullName evidence="7">Formamidopyrimidine-DNA glycosylase</fullName>
        <ecNumber evidence="5">3.2.2.23</ecNumber>
        <ecNumber evidence="6">4.2.99.18</ecNumber>
    </recommendedName>
    <alternativeName>
        <fullName evidence="18">DNA-(apurinic or apyrimidinic site) lyase MutM</fullName>
    </alternativeName>
</protein>
<dbReference type="RefSeq" id="WP_150902624.1">
    <property type="nucleotide sequence ID" value="NZ_VTWT01000002.1"/>
</dbReference>
<keyword evidence="14" id="KW-0234">DNA repair</keyword>
<evidence type="ECO:0000313" key="24">
    <source>
        <dbReference type="Proteomes" id="UP000326570"/>
    </source>
</evidence>
<dbReference type="InterPro" id="IPR020629">
    <property type="entry name" value="FPG_Glyclase"/>
</dbReference>
<evidence type="ECO:0000256" key="12">
    <source>
        <dbReference type="ARBA" id="ARBA00022833"/>
    </source>
</evidence>
<accession>A0A5N1J683</accession>
<dbReference type="AlphaFoldDB" id="A0A5N1J683"/>
<dbReference type="SMART" id="SM00898">
    <property type="entry name" value="Fapy_DNA_glyco"/>
    <property type="match status" value="1"/>
</dbReference>
<reference evidence="23 24" key="1">
    <citation type="submission" date="2019-09" db="EMBL/GenBank/DDBJ databases">
        <title>Genome sequence of Adhaeribacter sp. M2.</title>
        <authorList>
            <person name="Srinivasan S."/>
        </authorList>
    </citation>
    <scope>NUCLEOTIDE SEQUENCE [LARGE SCALE GENOMIC DNA]</scope>
    <source>
        <strain evidence="23 24">M2</strain>
    </source>
</reference>
<dbReference type="GO" id="GO:0006284">
    <property type="term" value="P:base-excision repair"/>
    <property type="evidence" value="ECO:0007669"/>
    <property type="project" value="InterPro"/>
</dbReference>
<evidence type="ECO:0000256" key="20">
    <source>
        <dbReference type="PROSITE-ProRule" id="PRU00391"/>
    </source>
</evidence>
<evidence type="ECO:0000256" key="17">
    <source>
        <dbReference type="ARBA" id="ARBA00023295"/>
    </source>
</evidence>
<dbReference type="EMBL" id="VTWT01000002">
    <property type="protein sequence ID" value="KAA9340697.1"/>
    <property type="molecule type" value="Genomic_DNA"/>
</dbReference>
<dbReference type="Gene3D" id="3.20.190.10">
    <property type="entry name" value="MutM-like, N-terminal"/>
    <property type="match status" value="1"/>
</dbReference>
<dbReference type="GO" id="GO:0008270">
    <property type="term" value="F:zinc ion binding"/>
    <property type="evidence" value="ECO:0007669"/>
    <property type="project" value="UniProtKB-KW"/>
</dbReference>
<dbReference type="SUPFAM" id="SSF46946">
    <property type="entry name" value="S13-like H2TH domain"/>
    <property type="match status" value="1"/>
</dbReference>
<dbReference type="GO" id="GO:0140078">
    <property type="term" value="F:class I DNA-(apurinic or apyrimidinic site) endonuclease activity"/>
    <property type="evidence" value="ECO:0007669"/>
    <property type="project" value="UniProtKB-EC"/>
</dbReference>
<dbReference type="InterPro" id="IPR000214">
    <property type="entry name" value="Znf_DNA_glyclase/AP_lyase"/>
</dbReference>
<organism evidence="23 24">
    <name type="scientific">Adhaeribacter soli</name>
    <dbReference type="NCBI Taxonomy" id="2607655"/>
    <lineage>
        <taxon>Bacteria</taxon>
        <taxon>Pseudomonadati</taxon>
        <taxon>Bacteroidota</taxon>
        <taxon>Cytophagia</taxon>
        <taxon>Cytophagales</taxon>
        <taxon>Hymenobacteraceae</taxon>
        <taxon>Adhaeribacter</taxon>
    </lineage>
</organism>
<evidence type="ECO:0000256" key="3">
    <source>
        <dbReference type="ARBA" id="ARBA00009409"/>
    </source>
</evidence>
<keyword evidence="16" id="KW-0511">Multifunctional enzyme</keyword>
<dbReference type="InterPro" id="IPR015886">
    <property type="entry name" value="H2TH_FPG"/>
</dbReference>
<evidence type="ECO:0000256" key="1">
    <source>
        <dbReference type="ARBA" id="ARBA00001668"/>
    </source>
</evidence>
<evidence type="ECO:0000256" key="18">
    <source>
        <dbReference type="ARBA" id="ARBA00030638"/>
    </source>
</evidence>
<dbReference type="InterPro" id="IPR010979">
    <property type="entry name" value="Ribosomal_uS13-like_H2TH"/>
</dbReference>
<evidence type="ECO:0000313" key="23">
    <source>
        <dbReference type="EMBL" id="KAA9340697.1"/>
    </source>
</evidence>
<evidence type="ECO:0000256" key="15">
    <source>
        <dbReference type="ARBA" id="ARBA00023239"/>
    </source>
</evidence>
<evidence type="ECO:0000259" key="21">
    <source>
        <dbReference type="PROSITE" id="PS51066"/>
    </source>
</evidence>
<comment type="subunit">
    <text evidence="4">Monomer.</text>
</comment>